<dbReference type="InParanoid" id="A0A2K1R2E9"/>
<organism evidence="2 3">
    <name type="scientific">Sphaceloma murrayae</name>
    <dbReference type="NCBI Taxonomy" id="2082308"/>
    <lineage>
        <taxon>Eukaryota</taxon>
        <taxon>Fungi</taxon>
        <taxon>Dikarya</taxon>
        <taxon>Ascomycota</taxon>
        <taxon>Pezizomycotina</taxon>
        <taxon>Dothideomycetes</taxon>
        <taxon>Dothideomycetidae</taxon>
        <taxon>Myriangiales</taxon>
        <taxon>Elsinoaceae</taxon>
        <taxon>Sphaceloma</taxon>
    </lineage>
</organism>
<gene>
    <name evidence="2" type="ORF">CAC42_1229</name>
</gene>
<dbReference type="Proteomes" id="UP000243797">
    <property type="component" value="Unassembled WGS sequence"/>
</dbReference>
<sequence length="130" mass="14216">MDDQTDTSNKHPHRTTLYTPGSDHAILLERTDGANGQTSTTESTLSVSQTIVTPGHPPTAPVLAAPSILDLHVEKMSNALVIQVENAQPYEALPKRGVLRDAYADLYPTHWLSRLHPLTDADVIREGLSR</sequence>
<dbReference type="EMBL" id="NKHZ01000011">
    <property type="protein sequence ID" value="PNS21450.1"/>
    <property type="molecule type" value="Genomic_DNA"/>
</dbReference>
<dbReference type="AlphaFoldDB" id="A0A2K1R2E9"/>
<protein>
    <submittedName>
        <fullName evidence="2">Uncharacterized protein</fullName>
    </submittedName>
</protein>
<evidence type="ECO:0000313" key="2">
    <source>
        <dbReference type="EMBL" id="PNS21450.1"/>
    </source>
</evidence>
<accession>A0A2K1R2E9</accession>
<keyword evidence="3" id="KW-1185">Reference proteome</keyword>
<reference evidence="2 3" key="1">
    <citation type="submission" date="2017-06" db="EMBL/GenBank/DDBJ databases">
        <title>Draft genome sequence of a variant of Elsinoe murrayae.</title>
        <authorList>
            <person name="Cheng Q."/>
        </authorList>
    </citation>
    <scope>NUCLEOTIDE SEQUENCE [LARGE SCALE GENOMIC DNA]</scope>
    <source>
        <strain evidence="2 3">CQ-2017a</strain>
    </source>
</reference>
<comment type="caution">
    <text evidence="2">The sequence shown here is derived from an EMBL/GenBank/DDBJ whole genome shotgun (WGS) entry which is preliminary data.</text>
</comment>
<evidence type="ECO:0000313" key="3">
    <source>
        <dbReference type="Proteomes" id="UP000243797"/>
    </source>
</evidence>
<proteinExistence type="predicted"/>
<feature type="region of interest" description="Disordered" evidence="1">
    <location>
        <begin position="1"/>
        <end position="22"/>
    </location>
</feature>
<evidence type="ECO:0000256" key="1">
    <source>
        <dbReference type="SAM" id="MobiDB-lite"/>
    </source>
</evidence>
<name>A0A2K1R2E9_9PEZI</name>